<keyword evidence="9" id="KW-0675">Receptor</keyword>
<keyword evidence="12" id="KW-1185">Reference proteome</keyword>
<evidence type="ECO:0000313" key="11">
    <source>
        <dbReference type="EMBL" id="PKI45268.1"/>
    </source>
</evidence>
<protein>
    <recommendedName>
        <fullName evidence="13">Leucine-rich repeat-containing N-terminal plant-type domain-containing protein</fullName>
    </recommendedName>
</protein>
<comment type="similarity">
    <text evidence="2">Belongs to the RLP family.</text>
</comment>
<organism evidence="11 12">
    <name type="scientific">Punica granatum</name>
    <name type="common">Pomegranate</name>
    <dbReference type="NCBI Taxonomy" id="22663"/>
    <lineage>
        <taxon>Eukaryota</taxon>
        <taxon>Viridiplantae</taxon>
        <taxon>Streptophyta</taxon>
        <taxon>Embryophyta</taxon>
        <taxon>Tracheophyta</taxon>
        <taxon>Spermatophyta</taxon>
        <taxon>Magnoliopsida</taxon>
        <taxon>eudicotyledons</taxon>
        <taxon>Gunneridae</taxon>
        <taxon>Pentapetalae</taxon>
        <taxon>rosids</taxon>
        <taxon>malvids</taxon>
        <taxon>Myrtales</taxon>
        <taxon>Lythraceae</taxon>
        <taxon>Punica</taxon>
    </lineage>
</organism>
<evidence type="ECO:0000256" key="4">
    <source>
        <dbReference type="ARBA" id="ARBA00022692"/>
    </source>
</evidence>
<evidence type="ECO:0000256" key="2">
    <source>
        <dbReference type="ARBA" id="ARBA00009592"/>
    </source>
</evidence>
<dbReference type="InterPro" id="IPR001611">
    <property type="entry name" value="Leu-rich_rpt"/>
</dbReference>
<dbReference type="InterPro" id="IPR046956">
    <property type="entry name" value="RLP23-like"/>
</dbReference>
<comment type="caution">
    <text evidence="11">The sequence shown here is derived from an EMBL/GenBank/DDBJ whole genome shotgun (WGS) entry which is preliminary data.</text>
</comment>
<keyword evidence="6" id="KW-0677">Repeat</keyword>
<evidence type="ECO:0000256" key="1">
    <source>
        <dbReference type="ARBA" id="ARBA00004479"/>
    </source>
</evidence>
<keyword evidence="10" id="KW-0325">Glycoprotein</keyword>
<dbReference type="PANTHER" id="PTHR48063">
    <property type="entry name" value="LRR RECEPTOR-LIKE KINASE"/>
    <property type="match status" value="1"/>
</dbReference>
<evidence type="ECO:0000256" key="6">
    <source>
        <dbReference type="ARBA" id="ARBA00022737"/>
    </source>
</evidence>
<dbReference type="GO" id="GO:0016020">
    <property type="term" value="C:membrane"/>
    <property type="evidence" value="ECO:0007669"/>
    <property type="project" value="UniProtKB-SubCell"/>
</dbReference>
<sequence length="267" mass="29535">MACLSSLAGYDCCSWKGVRCSKSTAHVVKLDLRSPCVKSYDMASYLYRDKSSSGRVEALEVSRPIRNDFIGRLPRCLSNVTSLELLDLSENGFGGAIPSFGEMTVLYILNLWSNSLGGRIPVELCQLRNLQLLHLAQNNISGGIPSCFNNLSSIVNGDIHYLLDSPGYERDTHEVQEWIVSGNNGLCGHPLTKNCSGDHELPGVPEQHNIDANGEGESIDLLWFYRDIGLDFAVGFLGACVLLYFKQSGRHSFPWFDQNIQPTARDD</sequence>
<proteinExistence type="inferred from homology"/>
<evidence type="ECO:0000256" key="9">
    <source>
        <dbReference type="ARBA" id="ARBA00023170"/>
    </source>
</evidence>
<evidence type="ECO:0000256" key="8">
    <source>
        <dbReference type="ARBA" id="ARBA00023136"/>
    </source>
</evidence>
<dbReference type="SUPFAM" id="SSF52058">
    <property type="entry name" value="L domain-like"/>
    <property type="match status" value="1"/>
</dbReference>
<dbReference type="PANTHER" id="PTHR48063:SF112">
    <property type="entry name" value="RECEPTOR LIKE PROTEIN 30-LIKE"/>
    <property type="match status" value="1"/>
</dbReference>
<evidence type="ECO:0000313" key="12">
    <source>
        <dbReference type="Proteomes" id="UP000233551"/>
    </source>
</evidence>
<keyword evidence="5" id="KW-0732">Signal</keyword>
<dbReference type="STRING" id="22663.A0A2I0IMN2"/>
<comment type="subcellular location">
    <subcellularLocation>
        <location evidence="1">Membrane</location>
        <topology evidence="1">Single-pass type I membrane protein</topology>
    </subcellularLocation>
</comment>
<evidence type="ECO:0008006" key="13">
    <source>
        <dbReference type="Google" id="ProtNLM"/>
    </source>
</evidence>
<keyword evidence="7" id="KW-1133">Transmembrane helix</keyword>
<dbReference type="Gene3D" id="3.80.10.10">
    <property type="entry name" value="Ribonuclease Inhibitor"/>
    <property type="match status" value="1"/>
</dbReference>
<accession>A0A2I0IMN2</accession>
<dbReference type="EMBL" id="PGOL01002746">
    <property type="protein sequence ID" value="PKI45268.1"/>
    <property type="molecule type" value="Genomic_DNA"/>
</dbReference>
<dbReference type="FunFam" id="3.80.10.10:FF:000041">
    <property type="entry name" value="LRR receptor-like serine/threonine-protein kinase ERECTA"/>
    <property type="match status" value="1"/>
</dbReference>
<dbReference type="AlphaFoldDB" id="A0A2I0IMN2"/>
<dbReference type="Pfam" id="PF00560">
    <property type="entry name" value="LRR_1"/>
    <property type="match status" value="3"/>
</dbReference>
<dbReference type="InterPro" id="IPR032675">
    <property type="entry name" value="LRR_dom_sf"/>
</dbReference>
<evidence type="ECO:0000256" key="7">
    <source>
        <dbReference type="ARBA" id="ARBA00022989"/>
    </source>
</evidence>
<gene>
    <name evidence="11" type="ORF">CRG98_034348</name>
</gene>
<evidence type="ECO:0000256" key="5">
    <source>
        <dbReference type="ARBA" id="ARBA00022729"/>
    </source>
</evidence>
<evidence type="ECO:0000256" key="3">
    <source>
        <dbReference type="ARBA" id="ARBA00022614"/>
    </source>
</evidence>
<keyword evidence="8" id="KW-0472">Membrane</keyword>
<reference evidence="11 12" key="1">
    <citation type="submission" date="2017-11" db="EMBL/GenBank/DDBJ databases">
        <title>De-novo sequencing of pomegranate (Punica granatum L.) genome.</title>
        <authorList>
            <person name="Akparov Z."/>
            <person name="Amiraslanov A."/>
            <person name="Hajiyeva S."/>
            <person name="Abbasov M."/>
            <person name="Kaur K."/>
            <person name="Hamwieh A."/>
            <person name="Solovyev V."/>
            <person name="Salamov A."/>
            <person name="Braich B."/>
            <person name="Kosarev P."/>
            <person name="Mahmoud A."/>
            <person name="Hajiyev E."/>
            <person name="Babayeva S."/>
            <person name="Izzatullayeva V."/>
            <person name="Mammadov A."/>
            <person name="Mammadov A."/>
            <person name="Sharifova S."/>
            <person name="Ojaghi J."/>
            <person name="Eynullazada K."/>
            <person name="Bayramov B."/>
            <person name="Abdulazimova A."/>
            <person name="Shahmuradov I."/>
        </authorList>
    </citation>
    <scope>NUCLEOTIDE SEQUENCE [LARGE SCALE GENOMIC DNA]</scope>
    <source>
        <strain evidence="12">cv. AG2017</strain>
        <tissue evidence="11">Leaf</tissue>
    </source>
</reference>
<evidence type="ECO:0000256" key="10">
    <source>
        <dbReference type="ARBA" id="ARBA00023180"/>
    </source>
</evidence>
<name>A0A2I0IMN2_PUNGR</name>
<keyword evidence="3" id="KW-0433">Leucine-rich repeat</keyword>
<keyword evidence="4" id="KW-0812">Transmembrane</keyword>
<dbReference type="Proteomes" id="UP000233551">
    <property type="component" value="Unassembled WGS sequence"/>
</dbReference>